<dbReference type="EMBL" id="CM045770">
    <property type="protein sequence ID" value="KAI7990614.1"/>
    <property type="molecule type" value="Genomic_DNA"/>
</dbReference>
<dbReference type="Proteomes" id="UP001060215">
    <property type="component" value="Chromosome 13"/>
</dbReference>
<organism evidence="1 2">
    <name type="scientific">Camellia lanceoleosa</name>
    <dbReference type="NCBI Taxonomy" id="1840588"/>
    <lineage>
        <taxon>Eukaryota</taxon>
        <taxon>Viridiplantae</taxon>
        <taxon>Streptophyta</taxon>
        <taxon>Embryophyta</taxon>
        <taxon>Tracheophyta</taxon>
        <taxon>Spermatophyta</taxon>
        <taxon>Magnoliopsida</taxon>
        <taxon>eudicotyledons</taxon>
        <taxon>Gunneridae</taxon>
        <taxon>Pentapetalae</taxon>
        <taxon>asterids</taxon>
        <taxon>Ericales</taxon>
        <taxon>Theaceae</taxon>
        <taxon>Camellia</taxon>
    </lineage>
</organism>
<proteinExistence type="predicted"/>
<accession>A0ACC0FPZ7</accession>
<name>A0ACC0FPZ7_9ERIC</name>
<evidence type="ECO:0000313" key="1">
    <source>
        <dbReference type="EMBL" id="KAI7990614.1"/>
    </source>
</evidence>
<keyword evidence="2" id="KW-1185">Reference proteome</keyword>
<comment type="caution">
    <text evidence="1">The sequence shown here is derived from an EMBL/GenBank/DDBJ whole genome shotgun (WGS) entry which is preliminary data.</text>
</comment>
<reference evidence="1 2" key="1">
    <citation type="journal article" date="2022" name="Plant J.">
        <title>Chromosome-level genome of Camellia lanceoleosa provides a valuable resource for understanding genome evolution and self-incompatibility.</title>
        <authorList>
            <person name="Gong W."/>
            <person name="Xiao S."/>
            <person name="Wang L."/>
            <person name="Liao Z."/>
            <person name="Chang Y."/>
            <person name="Mo W."/>
            <person name="Hu G."/>
            <person name="Li W."/>
            <person name="Zhao G."/>
            <person name="Zhu H."/>
            <person name="Hu X."/>
            <person name="Ji K."/>
            <person name="Xiang X."/>
            <person name="Song Q."/>
            <person name="Yuan D."/>
            <person name="Jin S."/>
            <person name="Zhang L."/>
        </authorList>
    </citation>
    <scope>NUCLEOTIDE SEQUENCE [LARGE SCALE GENOMIC DNA]</scope>
    <source>
        <strain evidence="1">SQ_2022a</strain>
    </source>
</reference>
<evidence type="ECO:0000313" key="2">
    <source>
        <dbReference type="Proteomes" id="UP001060215"/>
    </source>
</evidence>
<sequence length="213" mass="23492">MPSSSGSSPISSSSGFKVLIIDLFLSDAALQFSSPRFLHLKLCLQDPKHVFAILWKSSQAAPKITAQEHYRLRIADGIIPEVDPSMENEEALGIDGMDGFLSNLANAIPGIDEAMSFAEMLNSRIESNRKFFNHSYLSEQKLPKRMLKMQNAVEADDCASGSREDEKGADSGEDCRGDERIHSKLEGTKTCPFEIGDLQVISLGKIVKDSEYF</sequence>
<gene>
    <name evidence="1" type="ORF">LOK49_LG12G01340</name>
</gene>
<protein>
    <submittedName>
        <fullName evidence="1">Histone-lysine N-methyltransferase ATX2</fullName>
    </submittedName>
</protein>